<dbReference type="InterPro" id="IPR003749">
    <property type="entry name" value="ThiS/MoaD-like"/>
</dbReference>
<dbReference type="InterPro" id="IPR016155">
    <property type="entry name" value="Mopterin_synth/thiamin_S_b"/>
</dbReference>
<accession>A0A1Y1SFH0</accession>
<dbReference type="InterPro" id="IPR012675">
    <property type="entry name" value="Beta-grasp_dom_sf"/>
</dbReference>
<dbReference type="Gene3D" id="3.10.20.30">
    <property type="match status" value="1"/>
</dbReference>
<name>A0A1Y1SFH0_9GAMM</name>
<dbReference type="STRING" id="1317117.ATO7_00990"/>
<dbReference type="EMBL" id="AQQV01000001">
    <property type="protein sequence ID" value="ORE88407.1"/>
    <property type="molecule type" value="Genomic_DNA"/>
</dbReference>
<dbReference type="SUPFAM" id="SSF54285">
    <property type="entry name" value="MoaD/ThiS"/>
    <property type="match status" value="1"/>
</dbReference>
<organism evidence="1 2">
    <name type="scientific">Oceanococcus atlanticus</name>
    <dbReference type="NCBI Taxonomy" id="1317117"/>
    <lineage>
        <taxon>Bacteria</taxon>
        <taxon>Pseudomonadati</taxon>
        <taxon>Pseudomonadota</taxon>
        <taxon>Gammaproteobacteria</taxon>
        <taxon>Chromatiales</taxon>
        <taxon>Oceanococcaceae</taxon>
        <taxon>Oceanococcus</taxon>
    </lineage>
</organism>
<protein>
    <submittedName>
        <fullName evidence="1">Molybdopterin converting factor, subunit 1</fullName>
    </submittedName>
</protein>
<dbReference type="Proteomes" id="UP000192342">
    <property type="component" value="Unassembled WGS sequence"/>
</dbReference>
<sequence>MRISLIPYGPLVGVLGEPPLDLELEATDAQTLLAELHQRFPALEPWTQRIACACGDSLLGPHSAIHDGDEIALIPPVSGG</sequence>
<proteinExistence type="predicted"/>
<dbReference type="Pfam" id="PF02597">
    <property type="entry name" value="ThiS"/>
    <property type="match status" value="1"/>
</dbReference>
<dbReference type="CDD" id="cd00754">
    <property type="entry name" value="Ubl_MoaD"/>
    <property type="match status" value="1"/>
</dbReference>
<dbReference type="RefSeq" id="WP_083559053.1">
    <property type="nucleotide sequence ID" value="NZ_AQQV01000001.1"/>
</dbReference>
<comment type="caution">
    <text evidence="1">The sequence shown here is derived from an EMBL/GenBank/DDBJ whole genome shotgun (WGS) entry which is preliminary data.</text>
</comment>
<dbReference type="OrthoDB" id="9801945at2"/>
<evidence type="ECO:0000313" key="2">
    <source>
        <dbReference type="Proteomes" id="UP000192342"/>
    </source>
</evidence>
<keyword evidence="2" id="KW-1185">Reference proteome</keyword>
<dbReference type="AlphaFoldDB" id="A0A1Y1SFH0"/>
<reference evidence="1 2" key="1">
    <citation type="submission" date="2013-04" db="EMBL/GenBank/DDBJ databases">
        <title>Oceanococcus atlanticus 22II-S10r2 Genome Sequencing.</title>
        <authorList>
            <person name="Lai Q."/>
            <person name="Li G."/>
            <person name="Shao Z."/>
        </authorList>
    </citation>
    <scope>NUCLEOTIDE SEQUENCE [LARGE SCALE GENOMIC DNA]</scope>
    <source>
        <strain evidence="1 2">22II-S10r2</strain>
    </source>
</reference>
<gene>
    <name evidence="1" type="ORF">ATO7_00990</name>
</gene>
<evidence type="ECO:0000313" key="1">
    <source>
        <dbReference type="EMBL" id="ORE88407.1"/>
    </source>
</evidence>